<dbReference type="GO" id="GO:0015074">
    <property type="term" value="P:DNA integration"/>
    <property type="evidence" value="ECO:0007669"/>
    <property type="project" value="UniProtKB-KW"/>
</dbReference>
<evidence type="ECO:0000256" key="3">
    <source>
        <dbReference type="ARBA" id="ARBA00023172"/>
    </source>
</evidence>
<evidence type="ECO:0000313" key="6">
    <source>
        <dbReference type="Proteomes" id="UP000050535"/>
    </source>
</evidence>
<dbReference type="PANTHER" id="PTHR30349:SF41">
    <property type="entry name" value="INTEGRASE_RECOMBINASE PROTEIN MJ0367-RELATED"/>
    <property type="match status" value="1"/>
</dbReference>
<dbReference type="InterPro" id="IPR011010">
    <property type="entry name" value="DNA_brk_join_enz"/>
</dbReference>
<dbReference type="Pfam" id="PF00589">
    <property type="entry name" value="Phage_integrase"/>
    <property type="match status" value="1"/>
</dbReference>
<dbReference type="Proteomes" id="UP000050535">
    <property type="component" value="Unassembled WGS sequence"/>
</dbReference>
<dbReference type="RefSeq" id="WP_080506578.1">
    <property type="nucleotide sequence ID" value="NZ_LGUC01000001.1"/>
</dbReference>
<organism evidence="5 6">
    <name type="scientific">Halolamina pelagica</name>
    <dbReference type="NCBI Taxonomy" id="699431"/>
    <lineage>
        <taxon>Archaea</taxon>
        <taxon>Methanobacteriati</taxon>
        <taxon>Methanobacteriota</taxon>
        <taxon>Stenosarchaea group</taxon>
        <taxon>Halobacteria</taxon>
        <taxon>Halobacteriales</taxon>
        <taxon>Haloferacaceae</taxon>
    </lineage>
</organism>
<evidence type="ECO:0000256" key="1">
    <source>
        <dbReference type="ARBA" id="ARBA00022908"/>
    </source>
</evidence>
<reference evidence="6" key="1">
    <citation type="submission" date="2013-11" db="EMBL/GenBank/DDBJ databases">
        <authorList>
            <person name="Hoang H.T."/>
            <person name="Killian M.L."/>
            <person name="Madson D.M."/>
            <person name="Arruda P.H.E."/>
            <person name="Sun D."/>
            <person name="Schwartz K.J."/>
            <person name="Yoon K."/>
        </authorList>
    </citation>
    <scope>NUCLEOTIDE SEQUENCE [LARGE SCALE GENOMIC DNA]</scope>
    <source>
        <strain evidence="6">CDK2</strain>
    </source>
</reference>
<dbReference type="CDD" id="cd00397">
    <property type="entry name" value="DNA_BRE_C"/>
    <property type="match status" value="1"/>
</dbReference>
<dbReference type="SUPFAM" id="SSF56349">
    <property type="entry name" value="DNA breaking-rejoining enzymes"/>
    <property type="match status" value="1"/>
</dbReference>
<dbReference type="PROSITE" id="PS51898">
    <property type="entry name" value="TYR_RECOMBINASE"/>
    <property type="match status" value="1"/>
</dbReference>
<dbReference type="GO" id="GO:0003677">
    <property type="term" value="F:DNA binding"/>
    <property type="evidence" value="ECO:0007669"/>
    <property type="project" value="UniProtKB-KW"/>
</dbReference>
<keyword evidence="3" id="KW-0233">DNA recombination</keyword>
<proteinExistence type="predicted"/>
<dbReference type="InterPro" id="IPR002104">
    <property type="entry name" value="Integrase_catalytic"/>
</dbReference>
<dbReference type="OrthoDB" id="142231at2157"/>
<evidence type="ECO:0000313" key="5">
    <source>
        <dbReference type="EMBL" id="KPN29977.1"/>
    </source>
</evidence>
<evidence type="ECO:0000256" key="2">
    <source>
        <dbReference type="ARBA" id="ARBA00023125"/>
    </source>
</evidence>
<dbReference type="STRING" id="699431.SY89_00697"/>
<name>A0A0P7FTD2_9EURY</name>
<dbReference type="EMBL" id="LGUC01000001">
    <property type="protein sequence ID" value="KPN29977.1"/>
    <property type="molecule type" value="Genomic_DNA"/>
</dbReference>
<keyword evidence="6" id="KW-1185">Reference proteome</keyword>
<dbReference type="PANTHER" id="PTHR30349">
    <property type="entry name" value="PHAGE INTEGRASE-RELATED"/>
    <property type="match status" value="1"/>
</dbReference>
<accession>A0A0P7FTD2</accession>
<feature type="domain" description="Tyr recombinase" evidence="4">
    <location>
        <begin position="130"/>
        <end position="329"/>
    </location>
</feature>
<protein>
    <submittedName>
        <fullName evidence="5">Putative tyrosine recombinase XerC-like protein</fullName>
    </submittedName>
</protein>
<dbReference type="Gene3D" id="1.10.443.10">
    <property type="entry name" value="Intergrase catalytic core"/>
    <property type="match status" value="1"/>
</dbReference>
<keyword evidence="1" id="KW-0229">DNA integration</keyword>
<dbReference type="InterPro" id="IPR013762">
    <property type="entry name" value="Integrase-like_cat_sf"/>
</dbReference>
<gene>
    <name evidence="5" type="ORF">SY89_00697</name>
</gene>
<dbReference type="AlphaFoldDB" id="A0A0P7FTD2"/>
<comment type="caution">
    <text evidence="5">The sequence shown here is derived from an EMBL/GenBank/DDBJ whole genome shotgun (WGS) entry which is preliminary data.</text>
</comment>
<sequence length="337" mass="38371">MSKTTDREAEFIQEYVESRAYDDKYGGPETLRENAKKYGASLFGTNVSRMGWFDWLDERKDKSPEEATTKDVRGFLLYLQEEGLSSPSQTQARSGISLYYQLMDIDCENPVEGLDGSWRATTNKEKATGDKRNHPSREDIQAMVENAPEPTLRSTLIIRLLYQTGCRRMELATMRKDKVDLENQEIRVEADKTDDWRTVTFRESLRQPLNIWINGPREDEPSYDEHNPYLFPSPTTRGKNDHISGQMVRQTVHEAAQNAGVQDTYGDGDVNGQNQWKVTPHALRHAFAVHSAENSVPAPHLKKIMGHTKLDITQIYADIAEDDAAEMMKKRGPSLGD</sequence>
<keyword evidence="2" id="KW-0238">DNA-binding</keyword>
<evidence type="ECO:0000259" key="4">
    <source>
        <dbReference type="PROSITE" id="PS51898"/>
    </source>
</evidence>
<dbReference type="GO" id="GO:0006310">
    <property type="term" value="P:DNA recombination"/>
    <property type="evidence" value="ECO:0007669"/>
    <property type="project" value="UniProtKB-KW"/>
</dbReference>
<dbReference type="InterPro" id="IPR050090">
    <property type="entry name" value="Tyrosine_recombinase_XerCD"/>
</dbReference>